<accession>A0AAE0XIJ7</accession>
<reference evidence="2" key="2">
    <citation type="submission" date="2023-06" db="EMBL/GenBank/DDBJ databases">
        <authorList>
            <consortium name="Lawrence Berkeley National Laboratory"/>
            <person name="Haridas S."/>
            <person name="Hensen N."/>
            <person name="Bonometti L."/>
            <person name="Westerberg I."/>
            <person name="Brannstrom I.O."/>
            <person name="Guillou S."/>
            <person name="Cros-Aarteil S."/>
            <person name="Calhoun S."/>
            <person name="Kuo A."/>
            <person name="Mondo S."/>
            <person name="Pangilinan J."/>
            <person name="Riley R."/>
            <person name="Labutti K."/>
            <person name="Andreopoulos B."/>
            <person name="Lipzen A."/>
            <person name="Chen C."/>
            <person name="Yanf M."/>
            <person name="Daum C."/>
            <person name="Ng V."/>
            <person name="Clum A."/>
            <person name="Steindorff A."/>
            <person name="Ohm R."/>
            <person name="Martin F."/>
            <person name="Silar P."/>
            <person name="Natvig D."/>
            <person name="Lalanne C."/>
            <person name="Gautier V."/>
            <person name="Ament-Velasquez S.L."/>
            <person name="Kruys A."/>
            <person name="Hutchinson M.I."/>
            <person name="Powell A.J."/>
            <person name="Barry K."/>
            <person name="Miller A.N."/>
            <person name="Grigoriev I.V."/>
            <person name="Debuchy R."/>
            <person name="Gladieux P."/>
            <person name="Thoren M.H."/>
            <person name="Johannesson H."/>
        </authorList>
    </citation>
    <scope>NUCLEOTIDE SEQUENCE</scope>
    <source>
        <strain evidence="2">CBS 314.62</strain>
    </source>
</reference>
<protein>
    <recommendedName>
        <fullName evidence="4">Secreted protein</fullName>
    </recommendedName>
</protein>
<dbReference type="EMBL" id="JAULSO010000001">
    <property type="protein sequence ID" value="KAK3693945.1"/>
    <property type="molecule type" value="Genomic_DNA"/>
</dbReference>
<gene>
    <name evidence="2" type="ORF">B0T22DRAFT_451213</name>
</gene>
<keyword evidence="1" id="KW-0732">Signal</keyword>
<evidence type="ECO:0000313" key="3">
    <source>
        <dbReference type="Proteomes" id="UP001270362"/>
    </source>
</evidence>
<evidence type="ECO:0000256" key="1">
    <source>
        <dbReference type="SAM" id="SignalP"/>
    </source>
</evidence>
<evidence type="ECO:0008006" key="4">
    <source>
        <dbReference type="Google" id="ProtNLM"/>
    </source>
</evidence>
<dbReference type="AlphaFoldDB" id="A0AAE0XIJ7"/>
<sequence length="83" mass="9260">MTTRTLRLPFQFLGVIIPMSLTSNLGRNCPFRDNGFSASITWTPASGMSNATSAGLAQSRQAHLHHTCSCPITQMRYLRGRYR</sequence>
<feature type="chain" id="PRO_5042104668" description="Secreted protein" evidence="1">
    <location>
        <begin position="23"/>
        <end position="83"/>
    </location>
</feature>
<evidence type="ECO:0000313" key="2">
    <source>
        <dbReference type="EMBL" id="KAK3693945.1"/>
    </source>
</evidence>
<feature type="signal peptide" evidence="1">
    <location>
        <begin position="1"/>
        <end position="22"/>
    </location>
</feature>
<dbReference type="Proteomes" id="UP001270362">
    <property type="component" value="Unassembled WGS sequence"/>
</dbReference>
<proteinExistence type="predicted"/>
<comment type="caution">
    <text evidence="2">The sequence shown here is derived from an EMBL/GenBank/DDBJ whole genome shotgun (WGS) entry which is preliminary data.</text>
</comment>
<name>A0AAE0XIJ7_9PEZI</name>
<keyword evidence="3" id="KW-1185">Reference proteome</keyword>
<organism evidence="2 3">
    <name type="scientific">Podospora appendiculata</name>
    <dbReference type="NCBI Taxonomy" id="314037"/>
    <lineage>
        <taxon>Eukaryota</taxon>
        <taxon>Fungi</taxon>
        <taxon>Dikarya</taxon>
        <taxon>Ascomycota</taxon>
        <taxon>Pezizomycotina</taxon>
        <taxon>Sordariomycetes</taxon>
        <taxon>Sordariomycetidae</taxon>
        <taxon>Sordariales</taxon>
        <taxon>Podosporaceae</taxon>
        <taxon>Podospora</taxon>
    </lineage>
</organism>
<reference evidence="2" key="1">
    <citation type="journal article" date="2023" name="Mol. Phylogenet. Evol.">
        <title>Genome-scale phylogeny and comparative genomics of the fungal order Sordariales.</title>
        <authorList>
            <person name="Hensen N."/>
            <person name="Bonometti L."/>
            <person name="Westerberg I."/>
            <person name="Brannstrom I.O."/>
            <person name="Guillou S."/>
            <person name="Cros-Aarteil S."/>
            <person name="Calhoun S."/>
            <person name="Haridas S."/>
            <person name="Kuo A."/>
            <person name="Mondo S."/>
            <person name="Pangilinan J."/>
            <person name="Riley R."/>
            <person name="LaButti K."/>
            <person name="Andreopoulos B."/>
            <person name="Lipzen A."/>
            <person name="Chen C."/>
            <person name="Yan M."/>
            <person name="Daum C."/>
            <person name="Ng V."/>
            <person name="Clum A."/>
            <person name="Steindorff A."/>
            <person name="Ohm R.A."/>
            <person name="Martin F."/>
            <person name="Silar P."/>
            <person name="Natvig D.O."/>
            <person name="Lalanne C."/>
            <person name="Gautier V."/>
            <person name="Ament-Velasquez S.L."/>
            <person name="Kruys A."/>
            <person name="Hutchinson M.I."/>
            <person name="Powell A.J."/>
            <person name="Barry K."/>
            <person name="Miller A.N."/>
            <person name="Grigoriev I.V."/>
            <person name="Debuchy R."/>
            <person name="Gladieux P."/>
            <person name="Hiltunen Thoren M."/>
            <person name="Johannesson H."/>
        </authorList>
    </citation>
    <scope>NUCLEOTIDE SEQUENCE</scope>
    <source>
        <strain evidence="2">CBS 314.62</strain>
    </source>
</reference>